<dbReference type="Proteomes" id="UP000242146">
    <property type="component" value="Unassembled WGS sequence"/>
</dbReference>
<dbReference type="AlphaFoldDB" id="A0A1X2GT76"/>
<comment type="caution">
    <text evidence="1">The sequence shown here is derived from an EMBL/GenBank/DDBJ whole genome shotgun (WGS) entry which is preliminary data.</text>
</comment>
<evidence type="ECO:0000313" key="2">
    <source>
        <dbReference type="Proteomes" id="UP000242146"/>
    </source>
</evidence>
<accession>A0A1X2GT76</accession>
<name>A0A1X2GT76_9FUNG</name>
<sequence>MEKNLFVVAGRSGKKVVLEHLGHPCPKCKALATVQLTRTERQLILFNRRIKDTATVRYECHACDWKNRSLPETWADDKPRDRLAQSPSLFSLPTRKKHLIHPNPSLHSLPYV</sequence>
<dbReference type="EMBL" id="MCGT01000004">
    <property type="protein sequence ID" value="ORX60670.1"/>
    <property type="molecule type" value="Genomic_DNA"/>
</dbReference>
<reference evidence="1 2" key="1">
    <citation type="submission" date="2016-07" db="EMBL/GenBank/DDBJ databases">
        <title>Pervasive Adenine N6-methylation of Active Genes in Fungi.</title>
        <authorList>
            <consortium name="DOE Joint Genome Institute"/>
            <person name="Mondo S.J."/>
            <person name="Dannebaum R.O."/>
            <person name="Kuo R.C."/>
            <person name="Labutti K."/>
            <person name="Haridas S."/>
            <person name="Kuo A."/>
            <person name="Salamov A."/>
            <person name="Ahrendt S.R."/>
            <person name="Lipzen A."/>
            <person name="Sullivan W."/>
            <person name="Andreopoulos W.B."/>
            <person name="Clum A."/>
            <person name="Lindquist E."/>
            <person name="Daum C."/>
            <person name="Ramamoorthy G.K."/>
            <person name="Gryganskyi A."/>
            <person name="Culley D."/>
            <person name="Magnuson J.K."/>
            <person name="James T.Y."/>
            <person name="O'Malley M.A."/>
            <person name="Stajich J.E."/>
            <person name="Spatafora J.W."/>
            <person name="Visel A."/>
            <person name="Grigoriev I.V."/>
        </authorList>
    </citation>
    <scope>NUCLEOTIDE SEQUENCE [LARGE SCALE GENOMIC DNA]</scope>
    <source>
        <strain evidence="1 2">NRRL 3301</strain>
    </source>
</reference>
<keyword evidence="2" id="KW-1185">Reference proteome</keyword>
<proteinExistence type="predicted"/>
<organism evidence="1 2">
    <name type="scientific">Hesseltinella vesiculosa</name>
    <dbReference type="NCBI Taxonomy" id="101127"/>
    <lineage>
        <taxon>Eukaryota</taxon>
        <taxon>Fungi</taxon>
        <taxon>Fungi incertae sedis</taxon>
        <taxon>Mucoromycota</taxon>
        <taxon>Mucoromycotina</taxon>
        <taxon>Mucoromycetes</taxon>
        <taxon>Mucorales</taxon>
        <taxon>Cunninghamellaceae</taxon>
        <taxon>Hesseltinella</taxon>
    </lineage>
</organism>
<evidence type="ECO:0000313" key="1">
    <source>
        <dbReference type="EMBL" id="ORX60670.1"/>
    </source>
</evidence>
<gene>
    <name evidence="1" type="ORF">DM01DRAFT_1404897</name>
</gene>
<protein>
    <submittedName>
        <fullName evidence="1">Uncharacterized protein</fullName>
    </submittedName>
</protein>
<dbReference type="OrthoDB" id="2276959at2759"/>